<feature type="region of interest" description="Disordered" evidence="1">
    <location>
        <begin position="429"/>
        <end position="472"/>
    </location>
</feature>
<name>A0ABR2R866_9ROSI</name>
<comment type="caution">
    <text evidence="3">The sequence shown here is derived from an EMBL/GenBank/DDBJ whole genome shotgun (WGS) entry which is preliminary data.</text>
</comment>
<evidence type="ECO:0000313" key="4">
    <source>
        <dbReference type="Proteomes" id="UP001396334"/>
    </source>
</evidence>
<gene>
    <name evidence="3" type="ORF">V6N11_080631</name>
</gene>
<proteinExistence type="predicted"/>
<protein>
    <submittedName>
        <fullName evidence="3">Uncharacterized protein</fullName>
    </submittedName>
</protein>
<feature type="chain" id="PRO_5047011220" evidence="2">
    <location>
        <begin position="19"/>
        <end position="472"/>
    </location>
</feature>
<organism evidence="3 4">
    <name type="scientific">Hibiscus sabdariffa</name>
    <name type="common">roselle</name>
    <dbReference type="NCBI Taxonomy" id="183260"/>
    <lineage>
        <taxon>Eukaryota</taxon>
        <taxon>Viridiplantae</taxon>
        <taxon>Streptophyta</taxon>
        <taxon>Embryophyta</taxon>
        <taxon>Tracheophyta</taxon>
        <taxon>Spermatophyta</taxon>
        <taxon>Magnoliopsida</taxon>
        <taxon>eudicotyledons</taxon>
        <taxon>Gunneridae</taxon>
        <taxon>Pentapetalae</taxon>
        <taxon>rosids</taxon>
        <taxon>malvids</taxon>
        <taxon>Malvales</taxon>
        <taxon>Malvaceae</taxon>
        <taxon>Malvoideae</taxon>
        <taxon>Hibiscus</taxon>
    </lineage>
</organism>
<keyword evidence="4" id="KW-1185">Reference proteome</keyword>
<sequence>MWFLLWLAWCWFVTPSRSVDARCGQLRFRCHVLPSSAGVPTPLATLLADFGDADFRCRFPCDALWLFRSHALLVSVRVSILLVALLLTDFGRRLLILSSANLLRPLAEILSCFLLPLWLCFGGPLYPPPLPCSRAWHGAFPRPFWPFPVALSAITSFYGLIRGWRMLDCLRIPLLCIRTDLAWFVVYGCACRPCSVSRSTAAPAPRFALPRRFAWQPNAHEAPWLCLPAPSAAPARSLGPWQLPLPGVRCQGPLCCLSLCYQGTPSWLCVRCPWWFPQPGVCCQGPPCCLRPLCCLGPLCWLVRAPCPGWRPPAHLWPPFVVAWCSSFSSQADLRALHYLPCKLHLCSPSPTRTSRVSVVKDAEVPPLSPAPSVASSPPASASAAAASVPAPAASDAAASVPVSAPVGPAPVASDAAASDVPVTAGRVAAGSAPMSAPPPRGKVTVDDDGEPPYSIRLPGLRPRGPWCPGGL</sequence>
<dbReference type="EMBL" id="JBBPBN010000025">
    <property type="protein sequence ID" value="KAK9009162.1"/>
    <property type="molecule type" value="Genomic_DNA"/>
</dbReference>
<evidence type="ECO:0000256" key="2">
    <source>
        <dbReference type="SAM" id="SignalP"/>
    </source>
</evidence>
<evidence type="ECO:0000313" key="3">
    <source>
        <dbReference type="EMBL" id="KAK9009162.1"/>
    </source>
</evidence>
<keyword evidence="2" id="KW-0732">Signal</keyword>
<evidence type="ECO:0000256" key="1">
    <source>
        <dbReference type="SAM" id="MobiDB-lite"/>
    </source>
</evidence>
<accession>A0ABR2R866</accession>
<feature type="signal peptide" evidence="2">
    <location>
        <begin position="1"/>
        <end position="18"/>
    </location>
</feature>
<reference evidence="3 4" key="1">
    <citation type="journal article" date="2024" name="G3 (Bethesda)">
        <title>Genome assembly of Hibiscus sabdariffa L. provides insights into metabolisms of medicinal natural products.</title>
        <authorList>
            <person name="Kim T."/>
        </authorList>
    </citation>
    <scope>NUCLEOTIDE SEQUENCE [LARGE SCALE GENOMIC DNA]</scope>
    <source>
        <strain evidence="3">TK-2024</strain>
        <tissue evidence="3">Old leaves</tissue>
    </source>
</reference>
<dbReference type="Proteomes" id="UP001396334">
    <property type="component" value="Unassembled WGS sequence"/>
</dbReference>